<dbReference type="InterPro" id="IPR013424">
    <property type="entry name" value="Ice-binding_C"/>
</dbReference>
<keyword evidence="1" id="KW-0472">Membrane</keyword>
<evidence type="ECO:0000313" key="7">
    <source>
        <dbReference type="Proteomes" id="UP000584325"/>
    </source>
</evidence>
<dbReference type="Pfam" id="PF07589">
    <property type="entry name" value="PEP-CTERM"/>
    <property type="match status" value="1"/>
</dbReference>
<reference evidence="5 6" key="1">
    <citation type="submission" date="2019-05" db="EMBL/GenBank/DDBJ databases">
        <title>Draft Genome Sequences of Six Type Strains of the Genus Massilia.</title>
        <authorList>
            <person name="Miess H."/>
            <person name="Frediansyhah A."/>
            <person name="Gross H."/>
        </authorList>
    </citation>
    <scope>NUCLEOTIDE SEQUENCE [LARGE SCALE GENOMIC DNA]</scope>
    <source>
        <strain evidence="5 6">DSMZ 26121</strain>
    </source>
</reference>
<evidence type="ECO:0000259" key="3">
    <source>
        <dbReference type="Pfam" id="PF07589"/>
    </source>
</evidence>
<dbReference type="EMBL" id="CP040017">
    <property type="protein sequence ID" value="QCP09102.1"/>
    <property type="molecule type" value="Genomic_DNA"/>
</dbReference>
<name>A0A4P8HLC7_9BURK</name>
<accession>A0A4P8HLC7</accession>
<keyword evidence="6" id="KW-1185">Reference proteome</keyword>
<sequence length="166" mass="17327">MKLTRVLCSTAVAATLLWAHAANAERYQFILSGDYSAKWVLDTDKPDSASPGNGISYYDVAGTYPGSPFDIADIRFGNGSQGGGLFIVDSGTATPLLQSTGPQIYGGSEDNFVFAAGTYALSGFDVLTGAGSYSLNISVVPEPATYGMLLAGLGLVGVTLRRRQVK</sequence>
<protein>
    <submittedName>
        <fullName evidence="5">PEP-CTERM sorting domain-containing protein</fullName>
    </submittedName>
</protein>
<feature type="signal peptide" evidence="2">
    <location>
        <begin position="1"/>
        <end position="24"/>
    </location>
</feature>
<feature type="transmembrane region" description="Helical" evidence="1">
    <location>
        <begin position="143"/>
        <end position="160"/>
    </location>
</feature>
<dbReference type="Proteomes" id="UP000584325">
    <property type="component" value="Unassembled WGS sequence"/>
</dbReference>
<keyword evidence="2" id="KW-0732">Signal</keyword>
<evidence type="ECO:0000256" key="2">
    <source>
        <dbReference type="SAM" id="SignalP"/>
    </source>
</evidence>
<dbReference type="NCBIfam" id="NF035944">
    <property type="entry name" value="PEPxxWA-CTERM"/>
    <property type="match status" value="1"/>
</dbReference>
<evidence type="ECO:0000313" key="4">
    <source>
        <dbReference type="EMBL" id="MBB3221671.1"/>
    </source>
</evidence>
<dbReference type="RefSeq" id="WP_137311991.1">
    <property type="nucleotide sequence ID" value="NZ_CP040017.1"/>
</dbReference>
<keyword evidence="1" id="KW-1133">Transmembrane helix</keyword>
<evidence type="ECO:0000256" key="1">
    <source>
        <dbReference type="SAM" id="Phobius"/>
    </source>
</evidence>
<evidence type="ECO:0000313" key="6">
    <source>
        <dbReference type="Proteomes" id="UP000298763"/>
    </source>
</evidence>
<feature type="domain" description="Ice-binding protein C-terminal" evidence="3">
    <location>
        <begin position="140"/>
        <end position="163"/>
    </location>
</feature>
<proteinExistence type="predicted"/>
<keyword evidence="1" id="KW-0812">Transmembrane</keyword>
<dbReference type="AlphaFoldDB" id="A0A4P8HLC7"/>
<organism evidence="4 7">
    <name type="scientific">Pseudoduganella umbonata</name>
    <dbReference type="NCBI Taxonomy" id="864828"/>
    <lineage>
        <taxon>Bacteria</taxon>
        <taxon>Pseudomonadati</taxon>
        <taxon>Pseudomonadota</taxon>
        <taxon>Betaproteobacteria</taxon>
        <taxon>Burkholderiales</taxon>
        <taxon>Oxalobacteraceae</taxon>
        <taxon>Telluria group</taxon>
        <taxon>Pseudoduganella</taxon>
    </lineage>
</organism>
<dbReference type="Proteomes" id="UP000298763">
    <property type="component" value="Chromosome"/>
</dbReference>
<dbReference type="NCBIfam" id="TIGR02595">
    <property type="entry name" value="PEP_CTERM"/>
    <property type="match status" value="1"/>
</dbReference>
<reference evidence="4 7" key="2">
    <citation type="submission" date="2020-08" db="EMBL/GenBank/DDBJ databases">
        <title>Genomic Encyclopedia of Type Strains, Phase III (KMG-III): the genomes of soil and plant-associated and newly described type strains.</title>
        <authorList>
            <person name="Whitman W."/>
        </authorList>
    </citation>
    <scope>NUCLEOTIDE SEQUENCE [LARGE SCALE GENOMIC DNA]</scope>
    <source>
        <strain evidence="4 7">CECT 7753</strain>
    </source>
</reference>
<evidence type="ECO:0000313" key="5">
    <source>
        <dbReference type="EMBL" id="QCP09102.1"/>
    </source>
</evidence>
<dbReference type="EMBL" id="JACHXS010000004">
    <property type="protein sequence ID" value="MBB3221671.1"/>
    <property type="molecule type" value="Genomic_DNA"/>
</dbReference>
<gene>
    <name evidence="5" type="ORF">FCL38_00605</name>
    <name evidence="4" type="ORF">FHS02_002481</name>
</gene>
<feature type="chain" id="PRO_5044607187" evidence="2">
    <location>
        <begin position="25"/>
        <end position="166"/>
    </location>
</feature>
<dbReference type="OrthoDB" id="8910694at2"/>